<dbReference type="KEGG" id="bsol:FSW04_20350"/>
<dbReference type="OrthoDB" id="5244474at2"/>
<accession>A0A5B8U980</accession>
<keyword evidence="2" id="KW-1185">Reference proteome</keyword>
<reference evidence="1 2" key="1">
    <citation type="journal article" date="2018" name="J. Microbiol.">
        <title>Baekduia soli gen. nov., sp. nov., a novel bacterium isolated from the soil of Baekdu Mountain and proposal of a novel family name, Baekduiaceae fam. nov.</title>
        <authorList>
            <person name="An D.S."/>
            <person name="Siddiqi M.Z."/>
            <person name="Kim K.H."/>
            <person name="Yu H.S."/>
            <person name="Im W.T."/>
        </authorList>
    </citation>
    <scope>NUCLEOTIDE SEQUENCE [LARGE SCALE GENOMIC DNA]</scope>
    <source>
        <strain evidence="1 2">BR7-21</strain>
    </source>
</reference>
<dbReference type="AlphaFoldDB" id="A0A5B8U980"/>
<dbReference type="EMBL" id="CP042430">
    <property type="protein sequence ID" value="QEC49696.1"/>
    <property type="molecule type" value="Genomic_DNA"/>
</dbReference>
<evidence type="ECO:0000313" key="1">
    <source>
        <dbReference type="EMBL" id="QEC49696.1"/>
    </source>
</evidence>
<gene>
    <name evidence="1" type="ORF">FSW04_20350</name>
</gene>
<dbReference type="Proteomes" id="UP000321805">
    <property type="component" value="Chromosome"/>
</dbReference>
<evidence type="ECO:0000313" key="2">
    <source>
        <dbReference type="Proteomes" id="UP000321805"/>
    </source>
</evidence>
<name>A0A5B8U980_9ACTN</name>
<protein>
    <submittedName>
        <fullName evidence="1">Uncharacterized protein</fullName>
    </submittedName>
</protein>
<sequence>MPRLPGRKAVPWMMVLEAAVIARDHWGRLEPADRRELARIVKKSQGRPSNVTAAERSELRRIVARLDLFTAGRKLMPFRGGLRRSKRR</sequence>
<organism evidence="1 2">
    <name type="scientific">Baekduia soli</name>
    <dbReference type="NCBI Taxonomy" id="496014"/>
    <lineage>
        <taxon>Bacteria</taxon>
        <taxon>Bacillati</taxon>
        <taxon>Actinomycetota</taxon>
        <taxon>Thermoleophilia</taxon>
        <taxon>Solirubrobacterales</taxon>
        <taxon>Baekduiaceae</taxon>
        <taxon>Baekduia</taxon>
    </lineage>
</organism>
<dbReference type="RefSeq" id="WP_146922061.1">
    <property type="nucleotide sequence ID" value="NZ_CP042430.1"/>
</dbReference>
<proteinExistence type="predicted"/>